<reference evidence="1 2" key="1">
    <citation type="journal article" date="2019" name="Sci. Rep.">
        <title>Orb-weaving spider Araneus ventricosus genome elucidates the spidroin gene catalogue.</title>
        <authorList>
            <person name="Kono N."/>
            <person name="Nakamura H."/>
            <person name="Ohtoshi R."/>
            <person name="Moran D.A.P."/>
            <person name="Shinohara A."/>
            <person name="Yoshida Y."/>
            <person name="Fujiwara M."/>
            <person name="Mori M."/>
            <person name="Tomita M."/>
            <person name="Arakawa K."/>
        </authorList>
    </citation>
    <scope>NUCLEOTIDE SEQUENCE [LARGE SCALE GENOMIC DNA]</scope>
</reference>
<dbReference type="InterPro" id="IPR036397">
    <property type="entry name" value="RNaseH_sf"/>
</dbReference>
<gene>
    <name evidence="1" type="ORF">AVEN_273680_1</name>
</gene>
<evidence type="ECO:0000313" key="1">
    <source>
        <dbReference type="EMBL" id="GBN27891.1"/>
    </source>
</evidence>
<comment type="caution">
    <text evidence="1">The sequence shown here is derived from an EMBL/GenBank/DDBJ whole genome shotgun (WGS) entry which is preliminary data.</text>
</comment>
<protein>
    <submittedName>
        <fullName evidence="1">Uncharacterized protein</fullName>
    </submittedName>
</protein>
<dbReference type="Gene3D" id="3.30.420.10">
    <property type="entry name" value="Ribonuclease H-like superfamily/Ribonuclease H"/>
    <property type="match status" value="1"/>
</dbReference>
<dbReference type="AlphaFoldDB" id="A0A4Y2ML35"/>
<accession>A0A4Y2ML35</accession>
<proteinExistence type="predicted"/>
<sequence>MTTPPFTLQNPPRNGFWIMGCMAWNCLPLPLISIPKTMCGVSSVGLYMPMAESFSLWQNLKAAIIEAWDNIDATVLQGLLNVMPHRVLKVIYKHGGYIGY</sequence>
<dbReference type="Proteomes" id="UP000499080">
    <property type="component" value="Unassembled WGS sequence"/>
</dbReference>
<name>A0A4Y2ML35_ARAVE</name>
<dbReference type="EMBL" id="BGPR01007566">
    <property type="protein sequence ID" value="GBN27891.1"/>
    <property type="molecule type" value="Genomic_DNA"/>
</dbReference>
<organism evidence="1 2">
    <name type="scientific">Araneus ventricosus</name>
    <name type="common">Orbweaver spider</name>
    <name type="synonym">Epeira ventricosa</name>
    <dbReference type="NCBI Taxonomy" id="182803"/>
    <lineage>
        <taxon>Eukaryota</taxon>
        <taxon>Metazoa</taxon>
        <taxon>Ecdysozoa</taxon>
        <taxon>Arthropoda</taxon>
        <taxon>Chelicerata</taxon>
        <taxon>Arachnida</taxon>
        <taxon>Araneae</taxon>
        <taxon>Araneomorphae</taxon>
        <taxon>Entelegynae</taxon>
        <taxon>Araneoidea</taxon>
        <taxon>Araneidae</taxon>
        <taxon>Araneus</taxon>
    </lineage>
</organism>
<keyword evidence="2" id="KW-1185">Reference proteome</keyword>
<evidence type="ECO:0000313" key="2">
    <source>
        <dbReference type="Proteomes" id="UP000499080"/>
    </source>
</evidence>
<dbReference type="GO" id="GO:0003676">
    <property type="term" value="F:nucleic acid binding"/>
    <property type="evidence" value="ECO:0007669"/>
    <property type="project" value="InterPro"/>
</dbReference>